<evidence type="ECO:0000256" key="1">
    <source>
        <dbReference type="SAM" id="Phobius"/>
    </source>
</evidence>
<sequence length="569" mass="60873">MIDGDNAVRRSGLAPIRLTGEHNRDWEGAVWIGQIDLNELADPGSEGDPAPDSRRELVDGNGFHEARVLVWEDRRPLGFVEIPVTDGAIDDTVLYDRARTLPMPPPLPEPIERPGISVVVCTRDRPDHLARLLDSVGALDYPEFEVVVVDNNPASGLTAPVVESCPSAQVRLVCAVGQGLSIARNVGLRSAKYGLVAFTDDDVVLDRNWLSHLVIGFERDEDVACVCGMVPSAEVTTPAQAYFDTRVGWAERWTPALYGMGRHTGDDELFPLRVSEFGTGANFAVRRDVVVDLGGFDEALGAGSAAGSGEDMDIFVRILLAGRLVAREPAALVWHSHRETVAELEKQMYGYGVGLSAMIFKLLVHPRTGLLVTRRLAVGIRHLGAVTETRPSPAIDAEPALAQLRRKEFAGVIHGPWQFLRGRLEGRSGAPLRTSRGLMGLLDFRHGQVWGDLGNSILEGRLAAVALWIGLVGAVGATMILPGVLQAAAVAAFVVLGPGSLVMSFGQFPVYVRLALIPVVGLAFCIVAVTVPLMAGFWNPAVVLGVSSAVTALGGFGRGARLASEVVRA</sequence>
<dbReference type="EC" id="2.4.-.-" evidence="2"/>
<keyword evidence="2" id="KW-0808">Transferase</keyword>
<feature type="transmembrane region" description="Helical" evidence="1">
    <location>
        <begin position="537"/>
        <end position="556"/>
    </location>
</feature>
<protein>
    <submittedName>
        <fullName evidence="2">Glycosyltransferase</fullName>
        <ecNumber evidence="2">2.4.-.-</ecNumber>
    </submittedName>
</protein>
<keyword evidence="3" id="KW-1185">Reference proteome</keyword>
<dbReference type="SUPFAM" id="SSF53448">
    <property type="entry name" value="Nucleotide-diphospho-sugar transferases"/>
    <property type="match status" value="1"/>
</dbReference>
<keyword evidence="1" id="KW-1133">Transmembrane helix</keyword>
<keyword evidence="2" id="KW-0012">Acyltransferase</keyword>
<dbReference type="Pfam" id="PF13641">
    <property type="entry name" value="Glyco_tranf_2_3"/>
    <property type="match status" value="1"/>
</dbReference>
<keyword evidence="2" id="KW-0328">Glycosyltransferase</keyword>
<dbReference type="Gene3D" id="3.90.550.10">
    <property type="entry name" value="Spore Coat Polysaccharide Biosynthesis Protein SpsA, Chain A"/>
    <property type="match status" value="1"/>
</dbReference>
<organism evidence="2 3">
    <name type="scientific">Gordonia westfalica</name>
    <dbReference type="NCBI Taxonomy" id="158898"/>
    <lineage>
        <taxon>Bacteria</taxon>
        <taxon>Bacillati</taxon>
        <taxon>Actinomycetota</taxon>
        <taxon>Actinomycetes</taxon>
        <taxon>Mycobacteriales</taxon>
        <taxon>Gordoniaceae</taxon>
        <taxon>Gordonia</taxon>
    </lineage>
</organism>
<feature type="transmembrane region" description="Helical" evidence="1">
    <location>
        <begin position="510"/>
        <end position="531"/>
    </location>
</feature>
<keyword evidence="1" id="KW-0812">Transmembrane</keyword>
<dbReference type="Proteomes" id="UP001265083">
    <property type="component" value="Unassembled WGS sequence"/>
</dbReference>
<dbReference type="InterPro" id="IPR050834">
    <property type="entry name" value="Glycosyltransf_2"/>
</dbReference>
<accession>A0ABU2GYY3</accession>
<dbReference type="EMBL" id="JAVLUS010000021">
    <property type="protein sequence ID" value="MDS1116200.1"/>
    <property type="molecule type" value="Genomic_DNA"/>
</dbReference>
<keyword evidence="1" id="KW-0472">Membrane</keyword>
<evidence type="ECO:0000313" key="2">
    <source>
        <dbReference type="EMBL" id="MDS1116200.1"/>
    </source>
</evidence>
<feature type="transmembrane region" description="Helical" evidence="1">
    <location>
        <begin position="462"/>
        <end position="481"/>
    </location>
</feature>
<evidence type="ECO:0000313" key="3">
    <source>
        <dbReference type="Proteomes" id="UP001265083"/>
    </source>
</evidence>
<gene>
    <name evidence="2" type="ORF">RD149_20870</name>
</gene>
<dbReference type="GO" id="GO:0016746">
    <property type="term" value="F:acyltransferase activity"/>
    <property type="evidence" value="ECO:0007669"/>
    <property type="project" value="UniProtKB-KW"/>
</dbReference>
<dbReference type="InterPro" id="IPR029044">
    <property type="entry name" value="Nucleotide-diphossugar_trans"/>
</dbReference>
<dbReference type="RefSeq" id="WP_310952031.1">
    <property type="nucleotide sequence ID" value="NZ_JAVLUS010000021.1"/>
</dbReference>
<dbReference type="PANTHER" id="PTHR43685">
    <property type="entry name" value="GLYCOSYLTRANSFERASE"/>
    <property type="match status" value="1"/>
</dbReference>
<dbReference type="GO" id="GO:0016757">
    <property type="term" value="F:glycosyltransferase activity"/>
    <property type="evidence" value="ECO:0007669"/>
    <property type="project" value="UniProtKB-KW"/>
</dbReference>
<name>A0ABU2GYY3_9ACTN</name>
<comment type="caution">
    <text evidence="2">The sequence shown here is derived from an EMBL/GenBank/DDBJ whole genome shotgun (WGS) entry which is preliminary data.</text>
</comment>
<reference evidence="2 3" key="1">
    <citation type="submission" date="2023-08" db="EMBL/GenBank/DDBJ databases">
        <title>Bioegradation of LLDPE and BLDPE plastic by marine bacteria from coast plastic debris.</title>
        <authorList>
            <person name="Rong Z."/>
        </authorList>
    </citation>
    <scope>NUCLEOTIDE SEQUENCE [LARGE SCALE GENOMIC DNA]</scope>
    <source>
        <strain evidence="2 3">Z-2</strain>
    </source>
</reference>
<dbReference type="PANTHER" id="PTHR43685:SF2">
    <property type="entry name" value="GLYCOSYLTRANSFERASE 2-LIKE DOMAIN-CONTAINING PROTEIN"/>
    <property type="match status" value="1"/>
</dbReference>
<proteinExistence type="predicted"/>